<dbReference type="SUPFAM" id="SSF53474">
    <property type="entry name" value="alpha/beta-Hydrolases"/>
    <property type="match status" value="1"/>
</dbReference>
<keyword evidence="4 7" id="KW-0378">Hydrolase</keyword>
<proteinExistence type="inferred from homology"/>
<dbReference type="PRINTS" id="PR00724">
    <property type="entry name" value="CRBOXYPTASEC"/>
</dbReference>
<sequence>MHLFLLSSVLLGALLVDAAPTADEITYLPGLKKQPSFRQFSGYLNVPGGKHLHYWFVESQKDPSSSPLVLWLNGGPGCSSLDGLLTEHGPFLIQPDGATLEYNDFSWNKIANVLYLEAPAGVGFSYSDDKDYKTNDTAVAHNNFLALKEFYRLFPEYSKNGLYITGESYGGVYVPSLAVEVSQDSSINLKGIAVGNGLSSYETNDNSLVFFAYYHGILGSALWTELQKFCCKEGTCQFHNSPDTECSLRVQEAMHDVYSTGLNIYNLYENCAGGAPGEIRDKGDHIAVYYPGFLSPKVHVHFEKKLVLLANIEKPVKMDPPCMNSTASSDYLNDLFVRKALHISPEVNRWDVCSFDVYRYYGRVYETMKDHYLKLLSTLVSDCRKYISVVGFYFSTSNVILYRTVVNFYQVTI</sequence>
<evidence type="ECO:0000256" key="1">
    <source>
        <dbReference type="ARBA" id="ARBA00009431"/>
    </source>
</evidence>
<dbReference type="FunFam" id="3.40.50.1820:FF:000335">
    <property type="entry name" value="Carboxypeptidase"/>
    <property type="match status" value="1"/>
</dbReference>
<comment type="caution">
    <text evidence="8">The sequence shown here is derived from an EMBL/GenBank/DDBJ whole genome shotgun (WGS) entry which is preliminary data.</text>
</comment>
<dbReference type="Pfam" id="PF00450">
    <property type="entry name" value="Peptidase_S10"/>
    <property type="match status" value="1"/>
</dbReference>
<gene>
    <name evidence="8" type="ORF">GDO78_013648</name>
</gene>
<keyword evidence="3 7" id="KW-0645">Protease</keyword>
<accession>A0A8J6JR20</accession>
<comment type="subunit">
    <text evidence="6">Heterodimer of a 32 kDa chain and a 20 kDa chain; disulfide-linked.</text>
</comment>
<dbReference type="PROSITE" id="PS00131">
    <property type="entry name" value="CARBOXYPEPT_SER_SER"/>
    <property type="match status" value="1"/>
</dbReference>
<keyword evidence="2 7" id="KW-0121">Carboxypeptidase</keyword>
<keyword evidence="7" id="KW-0732">Signal</keyword>
<dbReference type="EMBL" id="WNTK01001027">
    <property type="protein sequence ID" value="KAG9468157.1"/>
    <property type="molecule type" value="Genomic_DNA"/>
</dbReference>
<dbReference type="InterPro" id="IPR018202">
    <property type="entry name" value="Ser_caboxypep_ser_AS"/>
</dbReference>
<dbReference type="GO" id="GO:1904715">
    <property type="term" value="P:negative regulation of chaperone-mediated autophagy"/>
    <property type="evidence" value="ECO:0007669"/>
    <property type="project" value="UniProtKB-ARBA"/>
</dbReference>
<protein>
    <recommendedName>
        <fullName evidence="7">Carboxypeptidase</fullName>
        <ecNumber evidence="7">3.4.16.-</ecNumber>
    </recommendedName>
</protein>
<comment type="similarity">
    <text evidence="1 7">Belongs to the peptidase S10 family.</text>
</comment>
<keyword evidence="9" id="KW-1185">Reference proteome</keyword>
<dbReference type="PANTHER" id="PTHR11802:SF502">
    <property type="entry name" value="LYSOSOMAL PROTECTIVE PROTEIN"/>
    <property type="match status" value="1"/>
</dbReference>
<organism evidence="8 9">
    <name type="scientific">Eleutherodactylus coqui</name>
    <name type="common">Puerto Rican coqui</name>
    <dbReference type="NCBI Taxonomy" id="57060"/>
    <lineage>
        <taxon>Eukaryota</taxon>
        <taxon>Metazoa</taxon>
        <taxon>Chordata</taxon>
        <taxon>Craniata</taxon>
        <taxon>Vertebrata</taxon>
        <taxon>Euteleostomi</taxon>
        <taxon>Amphibia</taxon>
        <taxon>Batrachia</taxon>
        <taxon>Anura</taxon>
        <taxon>Neobatrachia</taxon>
        <taxon>Hyloidea</taxon>
        <taxon>Eleutherodactylidae</taxon>
        <taxon>Eleutherodactylinae</taxon>
        <taxon>Eleutherodactylus</taxon>
        <taxon>Eleutherodactylus</taxon>
    </lineage>
</organism>
<evidence type="ECO:0000256" key="3">
    <source>
        <dbReference type="ARBA" id="ARBA00022670"/>
    </source>
</evidence>
<evidence type="ECO:0000256" key="4">
    <source>
        <dbReference type="ARBA" id="ARBA00022801"/>
    </source>
</evidence>
<comment type="function">
    <text evidence="5">Protective protein appears to be essential for both the activity of beta-galactosidase and neuraminidase, it associates with these enzymes and exerts a protective function necessary for their stability and activity. This protein is also a carboxypeptidase and can deamidate tachykinins.</text>
</comment>
<evidence type="ECO:0000256" key="6">
    <source>
        <dbReference type="ARBA" id="ARBA00061741"/>
    </source>
</evidence>
<dbReference type="InterPro" id="IPR001563">
    <property type="entry name" value="Peptidase_S10"/>
</dbReference>
<dbReference type="AlphaFoldDB" id="A0A8J6JR20"/>
<evidence type="ECO:0000256" key="7">
    <source>
        <dbReference type="RuleBase" id="RU361156"/>
    </source>
</evidence>
<name>A0A8J6JR20_ELECQ</name>
<dbReference type="PANTHER" id="PTHR11802">
    <property type="entry name" value="SERINE PROTEASE FAMILY S10 SERINE CARBOXYPEPTIDASE"/>
    <property type="match status" value="1"/>
</dbReference>
<dbReference type="Proteomes" id="UP000770717">
    <property type="component" value="Unassembled WGS sequence"/>
</dbReference>
<dbReference type="GO" id="GO:0004185">
    <property type="term" value="F:serine-type carboxypeptidase activity"/>
    <property type="evidence" value="ECO:0007669"/>
    <property type="project" value="UniProtKB-UniRule"/>
</dbReference>
<evidence type="ECO:0000313" key="8">
    <source>
        <dbReference type="EMBL" id="KAG9468157.1"/>
    </source>
</evidence>
<evidence type="ECO:0000256" key="5">
    <source>
        <dbReference type="ARBA" id="ARBA00054649"/>
    </source>
</evidence>
<dbReference type="Gene3D" id="3.40.50.1820">
    <property type="entry name" value="alpha/beta hydrolase"/>
    <property type="match status" value="1"/>
</dbReference>
<evidence type="ECO:0000256" key="2">
    <source>
        <dbReference type="ARBA" id="ARBA00022645"/>
    </source>
</evidence>
<dbReference type="InterPro" id="IPR029058">
    <property type="entry name" value="AB_hydrolase_fold"/>
</dbReference>
<dbReference type="EC" id="3.4.16.-" evidence="7"/>
<dbReference type="GO" id="GO:0031647">
    <property type="term" value="P:regulation of protein stability"/>
    <property type="evidence" value="ECO:0007669"/>
    <property type="project" value="UniProtKB-ARBA"/>
</dbReference>
<dbReference type="GO" id="GO:0006508">
    <property type="term" value="P:proteolysis"/>
    <property type="evidence" value="ECO:0007669"/>
    <property type="project" value="UniProtKB-KW"/>
</dbReference>
<reference evidence="8" key="1">
    <citation type="thesis" date="2020" institute="ProQuest LLC" country="789 East Eisenhower Parkway, Ann Arbor, MI, USA">
        <title>Comparative Genomics and Chromosome Evolution.</title>
        <authorList>
            <person name="Mudd A.B."/>
        </authorList>
    </citation>
    <scope>NUCLEOTIDE SEQUENCE</scope>
    <source>
        <strain evidence="8">HN-11 Male</strain>
        <tissue evidence="8">Kidney and liver</tissue>
    </source>
</reference>
<evidence type="ECO:0000313" key="9">
    <source>
        <dbReference type="Proteomes" id="UP000770717"/>
    </source>
</evidence>
<feature type="chain" id="PRO_5035337329" description="Carboxypeptidase" evidence="7">
    <location>
        <begin position="19"/>
        <end position="413"/>
    </location>
</feature>
<dbReference type="OrthoDB" id="443318at2759"/>
<feature type="signal peptide" evidence="7">
    <location>
        <begin position="1"/>
        <end position="18"/>
    </location>
</feature>